<dbReference type="PATRIC" id="fig|1300347.3.peg.2549"/>
<evidence type="ECO:0000256" key="4">
    <source>
        <dbReference type="ARBA" id="ARBA00023163"/>
    </source>
</evidence>
<dbReference type="Proteomes" id="UP000077868">
    <property type="component" value="Chromosome"/>
</dbReference>
<protein>
    <submittedName>
        <fullName evidence="6">HTH-type transcriptional regulator GltC</fullName>
    </submittedName>
</protein>
<keyword evidence="7" id="KW-1185">Reference proteome</keyword>
<dbReference type="Gene3D" id="1.10.10.10">
    <property type="entry name" value="Winged helix-like DNA-binding domain superfamily/Winged helix DNA-binding domain"/>
    <property type="match status" value="1"/>
</dbReference>
<dbReference type="GO" id="GO:0003700">
    <property type="term" value="F:DNA-binding transcription factor activity"/>
    <property type="evidence" value="ECO:0007669"/>
    <property type="project" value="InterPro"/>
</dbReference>
<dbReference type="AlphaFoldDB" id="A0A1A9GMZ6"/>
<keyword evidence="3" id="KW-0238">DNA-binding</keyword>
<dbReference type="SUPFAM" id="SSF46785">
    <property type="entry name" value="Winged helix' DNA-binding domain"/>
    <property type="match status" value="1"/>
</dbReference>
<dbReference type="InterPro" id="IPR036390">
    <property type="entry name" value="WH_DNA-bd_sf"/>
</dbReference>
<dbReference type="GO" id="GO:0032993">
    <property type="term" value="C:protein-DNA complex"/>
    <property type="evidence" value="ECO:0007669"/>
    <property type="project" value="TreeGrafter"/>
</dbReference>
<dbReference type="EMBL" id="CP015079">
    <property type="protein sequence ID" value="ANH38973.1"/>
    <property type="molecule type" value="Genomic_DNA"/>
</dbReference>
<name>A0A1A9GMZ6_9ACTN</name>
<gene>
    <name evidence="6" type="primary">gltC_2</name>
    <name evidence="6" type="ORF">I601_2557</name>
</gene>
<comment type="similarity">
    <text evidence="1">Belongs to the LysR transcriptional regulatory family.</text>
</comment>
<dbReference type="InterPro" id="IPR000847">
    <property type="entry name" value="LysR_HTH_N"/>
</dbReference>
<keyword evidence="2" id="KW-0805">Transcription regulation</keyword>
<dbReference type="OrthoDB" id="4131546at2"/>
<dbReference type="RefSeq" id="WP_068110245.1">
    <property type="nucleotide sequence ID" value="NZ_CP015079.1"/>
</dbReference>
<dbReference type="InterPro" id="IPR036388">
    <property type="entry name" value="WH-like_DNA-bd_sf"/>
</dbReference>
<sequence>MIDHRLRVLQVVADRGTISAAADHLGYTPSAVSHQLRTLGRDLGVRLLEPDGRRVRLTPAALTLLARSTDLHALWEEIRTDVLGTSLTGIGHLRLAGFSTAASVLLPSVATAVMRAHPRSTVRILEADPEVCFEMLVADRADLVVVVATDVLPSIDDPRFEQQPLMEDSLDLLVPGGHRLAVRSWVSLTEVAGEPWIMDRPGRPYHHMVSTACAAAGFTPHQVHEVTEWDTGAALVAAGFGVALVPRMARLPADDGLVRVPLRGAATPVRHVRTGVRRGTAGQPEIALALEELRRAADAVDRGDPVPPPDTLPG</sequence>
<evidence type="ECO:0000313" key="7">
    <source>
        <dbReference type="Proteomes" id="UP000077868"/>
    </source>
</evidence>
<reference evidence="6 7" key="1">
    <citation type="submission" date="2016-03" db="EMBL/GenBank/DDBJ databases">
        <title>Complete genome sequence of a soil Actinobacterium, Nocardioides dokdonensis FR1436.</title>
        <authorList>
            <person name="Kwon S.-K."/>
            <person name="Kim K."/>
            <person name="Kim J.F."/>
        </authorList>
    </citation>
    <scope>NUCLEOTIDE SEQUENCE [LARGE SCALE GENOMIC DNA]</scope>
    <source>
        <strain evidence="6 7">FR1436</strain>
    </source>
</reference>
<dbReference type="GO" id="GO:0003677">
    <property type="term" value="F:DNA binding"/>
    <property type="evidence" value="ECO:0007669"/>
    <property type="project" value="UniProtKB-KW"/>
</dbReference>
<proteinExistence type="inferred from homology"/>
<dbReference type="SUPFAM" id="SSF53850">
    <property type="entry name" value="Periplasmic binding protein-like II"/>
    <property type="match status" value="1"/>
</dbReference>
<evidence type="ECO:0000256" key="2">
    <source>
        <dbReference type="ARBA" id="ARBA00023015"/>
    </source>
</evidence>
<dbReference type="STRING" id="1300347.I601_2557"/>
<dbReference type="Gene3D" id="3.40.190.10">
    <property type="entry name" value="Periplasmic binding protein-like II"/>
    <property type="match status" value="2"/>
</dbReference>
<keyword evidence="4" id="KW-0804">Transcription</keyword>
<dbReference type="KEGG" id="ndk:I601_2557"/>
<evidence type="ECO:0000313" key="6">
    <source>
        <dbReference type="EMBL" id="ANH38973.1"/>
    </source>
</evidence>
<organism evidence="6 7">
    <name type="scientific">Nocardioides dokdonensis FR1436</name>
    <dbReference type="NCBI Taxonomy" id="1300347"/>
    <lineage>
        <taxon>Bacteria</taxon>
        <taxon>Bacillati</taxon>
        <taxon>Actinomycetota</taxon>
        <taxon>Actinomycetes</taxon>
        <taxon>Propionibacteriales</taxon>
        <taxon>Nocardioidaceae</taxon>
        <taxon>Nocardioides</taxon>
    </lineage>
</organism>
<dbReference type="CDD" id="cd08423">
    <property type="entry name" value="PBP2_LTTR_like_6"/>
    <property type="match status" value="1"/>
</dbReference>
<dbReference type="PROSITE" id="PS50931">
    <property type="entry name" value="HTH_LYSR"/>
    <property type="match status" value="1"/>
</dbReference>
<evidence type="ECO:0000256" key="3">
    <source>
        <dbReference type="ARBA" id="ARBA00023125"/>
    </source>
</evidence>
<dbReference type="PANTHER" id="PTHR30346">
    <property type="entry name" value="TRANSCRIPTIONAL DUAL REGULATOR HCAR-RELATED"/>
    <property type="match status" value="1"/>
</dbReference>
<dbReference type="InterPro" id="IPR005119">
    <property type="entry name" value="LysR_subst-bd"/>
</dbReference>
<accession>A0A1A9GMZ6</accession>
<dbReference type="PANTHER" id="PTHR30346:SF29">
    <property type="entry name" value="LYSR SUBSTRATE-BINDING"/>
    <property type="match status" value="1"/>
</dbReference>
<dbReference type="Pfam" id="PF03466">
    <property type="entry name" value="LysR_substrate"/>
    <property type="match status" value="1"/>
</dbReference>
<evidence type="ECO:0000256" key="1">
    <source>
        <dbReference type="ARBA" id="ARBA00009437"/>
    </source>
</evidence>
<evidence type="ECO:0000259" key="5">
    <source>
        <dbReference type="PROSITE" id="PS50931"/>
    </source>
</evidence>
<dbReference type="Pfam" id="PF00126">
    <property type="entry name" value="HTH_1"/>
    <property type="match status" value="1"/>
</dbReference>
<feature type="domain" description="HTH lysR-type" evidence="5">
    <location>
        <begin position="1"/>
        <end position="58"/>
    </location>
</feature>